<dbReference type="Gene3D" id="3.30.200.20">
    <property type="entry name" value="Phosphorylase Kinase, domain 1"/>
    <property type="match status" value="1"/>
</dbReference>
<proteinExistence type="predicted"/>
<gene>
    <name evidence="2" type="ORF">HXX02_01495</name>
</gene>
<dbReference type="Proteomes" id="UP001205566">
    <property type="component" value="Unassembled WGS sequence"/>
</dbReference>
<organism evidence="2 3">
    <name type="scientific">Microbulbifer elongatus</name>
    <dbReference type="NCBI Taxonomy" id="86173"/>
    <lineage>
        <taxon>Bacteria</taxon>
        <taxon>Pseudomonadati</taxon>
        <taxon>Pseudomonadota</taxon>
        <taxon>Gammaproteobacteria</taxon>
        <taxon>Cellvibrionales</taxon>
        <taxon>Microbulbiferaceae</taxon>
        <taxon>Microbulbifer</taxon>
    </lineage>
</organism>
<dbReference type="InterPro" id="IPR011009">
    <property type="entry name" value="Kinase-like_dom_sf"/>
</dbReference>
<dbReference type="Pfam" id="PF01636">
    <property type="entry name" value="APH"/>
    <property type="match status" value="1"/>
</dbReference>
<dbReference type="Gene3D" id="3.90.1200.10">
    <property type="match status" value="1"/>
</dbReference>
<dbReference type="CDD" id="cd05151">
    <property type="entry name" value="ChoK-like"/>
    <property type="match status" value="1"/>
</dbReference>
<feature type="domain" description="Aminoglycoside phosphotransferase" evidence="1">
    <location>
        <begin position="25"/>
        <end position="246"/>
    </location>
</feature>
<comment type="caution">
    <text evidence="2">The sequence shown here is derived from an EMBL/GenBank/DDBJ whole genome shotgun (WGS) entry which is preliminary data.</text>
</comment>
<evidence type="ECO:0000313" key="2">
    <source>
        <dbReference type="EMBL" id="MCQ3828112.1"/>
    </source>
</evidence>
<evidence type="ECO:0000259" key="1">
    <source>
        <dbReference type="Pfam" id="PF01636"/>
    </source>
</evidence>
<evidence type="ECO:0000313" key="3">
    <source>
        <dbReference type="Proteomes" id="UP001205566"/>
    </source>
</evidence>
<reference evidence="2" key="1">
    <citation type="thesis" date="2020" institute="Technische Universitat Dresden" country="Dresden, Germany">
        <title>The Agarolytic System of Microbulbifer elongatus PORT2, Isolated from Batu Karas, Pangandaran West Java Indonesia.</title>
        <authorList>
            <person name="Anggraeni S.R."/>
        </authorList>
    </citation>
    <scope>NUCLEOTIDE SEQUENCE</scope>
    <source>
        <strain evidence="2">PORT2</strain>
    </source>
</reference>
<sequence length="287" mass="32415">MKNLVDTLLAEEWQHWSDQQPRYARPLGGGLTNHSFLIQTGSDRLVLRINAANSSALDLNRSAEVEALTHASKANLSAPLVYSDPGHRYLITRFIDATPLTLTRPNAIADLSRLLRQLHRLPQTGTHLDYAAKAETYWQSIQPSAPLRASLKQLREKIQPRLIHCSQQTDNHCLCHNDLLPGNLLVDNTGVLRAIDWEYAACGHRFFDLATVTLGFEMDVAQQRTLLAAYLPRPATDEDWATLRLWQQVYRYLSILWYEVQRNGKASPLLSTAALQSEIRALTAELD</sequence>
<keyword evidence="3" id="KW-1185">Reference proteome</keyword>
<dbReference type="PANTHER" id="PTHR22603:SF66">
    <property type="entry name" value="ETHANOLAMINE KINASE"/>
    <property type="match status" value="1"/>
</dbReference>
<dbReference type="EMBL" id="JACASI010000010">
    <property type="protein sequence ID" value="MCQ3828112.1"/>
    <property type="molecule type" value="Genomic_DNA"/>
</dbReference>
<dbReference type="PANTHER" id="PTHR22603">
    <property type="entry name" value="CHOLINE/ETHANOALAMINE KINASE"/>
    <property type="match status" value="1"/>
</dbReference>
<dbReference type="SUPFAM" id="SSF56112">
    <property type="entry name" value="Protein kinase-like (PK-like)"/>
    <property type="match status" value="1"/>
</dbReference>
<name>A0ABT1NWC8_9GAMM</name>
<dbReference type="RefSeq" id="WP_255872991.1">
    <property type="nucleotide sequence ID" value="NZ_JACASI010000010.1"/>
</dbReference>
<protein>
    <submittedName>
        <fullName evidence="2">Phosphotransferase</fullName>
    </submittedName>
</protein>
<accession>A0ABT1NWC8</accession>
<dbReference type="InterPro" id="IPR002575">
    <property type="entry name" value="Aminoglycoside_PTrfase"/>
</dbReference>